<name>A0ACB7ISR3_PLECO</name>
<comment type="caution">
    <text evidence="1">The sequence shown here is derived from an EMBL/GenBank/DDBJ whole genome shotgun (WGS) entry which is preliminary data.</text>
</comment>
<gene>
    <name evidence="1" type="ORF">CCMSSC00406_0008931</name>
</gene>
<dbReference type="Proteomes" id="UP000824881">
    <property type="component" value="Unassembled WGS sequence"/>
</dbReference>
<keyword evidence="2" id="KW-1185">Reference proteome</keyword>
<accession>A0ACB7ISR3</accession>
<evidence type="ECO:0000313" key="2">
    <source>
        <dbReference type="Proteomes" id="UP000824881"/>
    </source>
</evidence>
<organism evidence="1 2">
    <name type="scientific">Pleurotus cornucopiae</name>
    <name type="common">Cornucopia mushroom</name>
    <dbReference type="NCBI Taxonomy" id="5321"/>
    <lineage>
        <taxon>Eukaryota</taxon>
        <taxon>Fungi</taxon>
        <taxon>Dikarya</taxon>
        <taxon>Basidiomycota</taxon>
        <taxon>Agaricomycotina</taxon>
        <taxon>Agaricomycetes</taxon>
        <taxon>Agaricomycetidae</taxon>
        <taxon>Agaricales</taxon>
        <taxon>Pleurotineae</taxon>
        <taxon>Pleurotaceae</taxon>
        <taxon>Pleurotus</taxon>
    </lineage>
</organism>
<protein>
    <submittedName>
        <fullName evidence="1">Uncharacterized protein</fullName>
    </submittedName>
</protein>
<dbReference type="EMBL" id="WQMT02000007">
    <property type="protein sequence ID" value="KAG9221234.1"/>
    <property type="molecule type" value="Genomic_DNA"/>
</dbReference>
<reference evidence="1 2" key="1">
    <citation type="journal article" date="2021" name="Appl. Environ. Microbiol.">
        <title>Genetic linkage and physical mapping for an oyster mushroom Pleurotus cornucopiae and QTL analysis for the trait cap color.</title>
        <authorList>
            <person name="Zhang Y."/>
            <person name="Gao W."/>
            <person name="Sonnenberg A."/>
            <person name="Chen Q."/>
            <person name="Zhang J."/>
            <person name="Huang C."/>
        </authorList>
    </citation>
    <scope>NUCLEOTIDE SEQUENCE [LARGE SCALE GENOMIC DNA]</scope>
    <source>
        <strain evidence="1">CCMSSC00406</strain>
    </source>
</reference>
<proteinExistence type="predicted"/>
<sequence length="843" mass="92677">MAELRRSNRAKKSRDVNHSYDGTPTSDEDVHASVNSQHAPGPPSRDSSPASSLGGPDFKAAPDISTPYKNCSSAEKSSAFCSQLRGYTREGEPLYSIRQAARDFDVPFSTLQGRFRGRKSKTEAHEHQRLFTTAEEQSMIDWIKTLGTRGIPMTMSKLREFAEGSLGHPVGENWAYRFVQRHSDIKVMMTTPLEACRAKALNRNNVKAYFDILEEVMREYKLRPENIYNMDEKGLVMGAAARSAALVDRDQKTVYEIGDGSRELVTAIECISAAGIALRPMVIFKGQKRNLQWGLDNPCRASIAVSPNGWTDQELGAIWMEQDFEPESAKVLQSPNEYRLLILDGHNSHCTYRFCSFARDHNIVIVCLPPHTTHVLQPCDVLVFSPLQRAWRKQVRKAGKITKNTFLKHYDAARQEAFKVSTIVTAFTITGIYPLNRSVIADTKFEPATNTTTEEVMLFPSQPPIIPIIESPDSINVDAGDEPHIFIPNHTHQTAQTVVSNLPLPPAVSMYIGPPPALPTSSSKELFILQNQELRNVTQTLYSQVQTDRMQLHICTIEIDRLRRLAYGNNDRNTVKAKLDGSGARHMTSEQALQALQDPEEQAKAKVQDKVQRAEDREKKKQAKQTAERRKEEAERKALDSAIEKALRGLLAAEKAVIKASRPARRRRRLAEDDDEDYEAIVLPASGSDNDSGPDAPVRPPPAPAPPTTHPRPLPRRLQRPAASPAPAPATSAHIELPAHSSLTPPLQDVTPSPARPRPRARHFREAAVTTPSNEAEIVDSAAAFNGGMAGGPGDGLGGSNNGPRASNNSSGASGPSSSSSDPSPVIPGPPRRVTRSRAAKSG</sequence>
<evidence type="ECO:0000313" key="1">
    <source>
        <dbReference type="EMBL" id="KAG9221234.1"/>
    </source>
</evidence>